<dbReference type="RefSeq" id="WP_013189074.1">
    <property type="nucleotide sequence ID" value="NZ_CP068112.1"/>
</dbReference>
<dbReference type="EC" id="1.6.5.11" evidence="9"/>
<feature type="transmembrane region" description="Helical" evidence="6">
    <location>
        <begin position="438"/>
        <end position="458"/>
    </location>
</feature>
<evidence type="ECO:0000256" key="6">
    <source>
        <dbReference type="SAM" id="Phobius"/>
    </source>
</evidence>
<dbReference type="GO" id="GO:0008137">
    <property type="term" value="F:NADH dehydrogenase (ubiquinone) activity"/>
    <property type="evidence" value="ECO:0007669"/>
    <property type="project" value="InterPro"/>
</dbReference>
<feature type="transmembrane region" description="Helical" evidence="6">
    <location>
        <begin position="110"/>
        <end position="130"/>
    </location>
</feature>
<feature type="transmembrane region" description="Helical" evidence="6">
    <location>
        <begin position="230"/>
        <end position="249"/>
    </location>
</feature>
<feature type="transmembrane region" description="Helical" evidence="6">
    <location>
        <begin position="494"/>
        <end position="515"/>
    </location>
</feature>
<feature type="domain" description="NADH-Ubiquinone oxidoreductase (complex I) chain 5 N-terminal" evidence="8">
    <location>
        <begin position="93"/>
        <end position="143"/>
    </location>
</feature>
<dbReference type="GO" id="GO:0012505">
    <property type="term" value="C:endomembrane system"/>
    <property type="evidence" value="ECO:0007669"/>
    <property type="project" value="UniProtKB-SubCell"/>
</dbReference>
<keyword evidence="9" id="KW-0560">Oxidoreductase</keyword>
<dbReference type="InterPro" id="IPR001750">
    <property type="entry name" value="ND/Mrp_TM"/>
</dbReference>
<evidence type="ECO:0000256" key="3">
    <source>
        <dbReference type="ARBA" id="ARBA00022989"/>
    </source>
</evidence>
<dbReference type="PANTHER" id="PTHR42829:SF2">
    <property type="entry name" value="NADH-UBIQUINONE OXIDOREDUCTASE CHAIN 5"/>
    <property type="match status" value="1"/>
</dbReference>
<dbReference type="Gene3D" id="1.20.5.2700">
    <property type="match status" value="1"/>
</dbReference>
<dbReference type="GO" id="GO:0015990">
    <property type="term" value="P:electron transport coupled proton transport"/>
    <property type="evidence" value="ECO:0007669"/>
    <property type="project" value="TreeGrafter"/>
</dbReference>
<sequence>MLQTFNPLNGLATGAVLQFGSATGMAQYAWLMIAIPFISSMFLLIAGRRVDAWGHFLGMLAPWASFGIGVVILTEMLGRSPENRAQSLTVWNWLPGSELTVNFGLLLDPLSISFVMLVTFVGGLIHIYSVGYMAADPDRRRFFAYLNFFVASMLTLVLGNSYLVTFVGWEGVGLASYLLIGFWNQVHNNALAANKAFIMNRVGDLGLLLAMMSMFAVVGSVDFAEVLGATLQPVWATVIGLFLLLAACGKSAQFPLQAWLGDAMAGPTPVSALIHAATMVTAGVYLMVRSGAIYTQTPVASLVVAIVGAITLLFGAVVGCAKDDMKKVLAASTMSQIGYMMLGAGLGPVGWAFAIFHLITHGFFKAQLFLAAGSVMHAMSEQVNIRRFGGLFRVMKITWFAFFIGWLAILGIPPFSGFFSKDKIIEAAFLPNPNYGTWYPWVFGLVALVGAGITAFYMSRLFFLIFHGEARWTTEAEGAPVHPHEASPWMTIPLLVLSVFSIALGGLLSVGNLFVTWLNPIVNIGARGQTVPHGEPVMPEALLMGLTLAVVIIGVVTAWALFMKRPVETAIPEANALIMAARDDLYQDAVNEKVAIIPTLALSSGVAVADRAVLDGIVEGSGRLSLWLGKVGTSLHSGSPRRYAGWTLFGTVLALALVLVTRL</sequence>
<dbReference type="Pfam" id="PF00361">
    <property type="entry name" value="Proton_antipo_M"/>
    <property type="match status" value="1"/>
</dbReference>
<feature type="transmembrane region" description="Helical" evidence="6">
    <location>
        <begin position="53"/>
        <end position="73"/>
    </location>
</feature>
<evidence type="ECO:0000256" key="4">
    <source>
        <dbReference type="ARBA" id="ARBA00023136"/>
    </source>
</evidence>
<protein>
    <submittedName>
        <fullName evidence="9">NADH-quinone oxidoreductase subunit L</fullName>
        <ecNumber evidence="9">1.6.5.11</ecNumber>
    </submittedName>
</protein>
<comment type="subcellular location">
    <subcellularLocation>
        <location evidence="1">Endomembrane system</location>
        <topology evidence="1">Multi-pass membrane protein</topology>
    </subcellularLocation>
    <subcellularLocation>
        <location evidence="5">Membrane</location>
        <topology evidence="5">Multi-pass membrane protein</topology>
    </subcellularLocation>
</comment>
<accession>A0A2X2YRH0</accession>
<dbReference type="GO" id="GO:0016020">
    <property type="term" value="C:membrane"/>
    <property type="evidence" value="ECO:0007669"/>
    <property type="project" value="UniProtKB-SubCell"/>
</dbReference>
<dbReference type="NCBIfam" id="TIGR01974">
    <property type="entry name" value="NDH_I_L"/>
    <property type="match status" value="1"/>
</dbReference>
<feature type="transmembrane region" description="Helical" evidence="6">
    <location>
        <begin position="339"/>
        <end position="360"/>
    </location>
</feature>
<dbReference type="GO" id="GO:0042773">
    <property type="term" value="P:ATP synthesis coupled electron transport"/>
    <property type="evidence" value="ECO:0007669"/>
    <property type="project" value="InterPro"/>
</dbReference>
<dbReference type="InterPro" id="IPR001516">
    <property type="entry name" value="Proton_antipo_N"/>
</dbReference>
<feature type="transmembrane region" description="Helical" evidence="6">
    <location>
        <begin position="300"/>
        <end position="318"/>
    </location>
</feature>
<evidence type="ECO:0000259" key="8">
    <source>
        <dbReference type="Pfam" id="PF00662"/>
    </source>
</evidence>
<feature type="transmembrane region" description="Helical" evidence="6">
    <location>
        <begin position="142"/>
        <end position="160"/>
    </location>
</feature>
<dbReference type="InterPro" id="IPR018393">
    <property type="entry name" value="NADHpl_OxRdtase_5_subgr"/>
</dbReference>
<dbReference type="Proteomes" id="UP000250245">
    <property type="component" value="Unassembled WGS sequence"/>
</dbReference>
<feature type="transmembrane region" description="Helical" evidence="6">
    <location>
        <begin position="397"/>
        <end position="418"/>
    </location>
</feature>
<evidence type="ECO:0000256" key="1">
    <source>
        <dbReference type="ARBA" id="ARBA00004127"/>
    </source>
</evidence>
<proteinExistence type="predicted"/>
<evidence type="ECO:0000256" key="2">
    <source>
        <dbReference type="ARBA" id="ARBA00022692"/>
    </source>
</evidence>
<name>A0A2X2YRH0_9ACTO</name>
<dbReference type="OMA" id="LIGFWQH"/>
<dbReference type="GeneID" id="55565136"/>
<feature type="transmembrane region" description="Helical" evidence="6">
    <location>
        <begin position="541"/>
        <end position="562"/>
    </location>
</feature>
<dbReference type="Pfam" id="PF00662">
    <property type="entry name" value="Proton_antipo_N"/>
    <property type="match status" value="1"/>
</dbReference>
<keyword evidence="2 5" id="KW-0812">Transmembrane</keyword>
<dbReference type="AlphaFoldDB" id="A0A2X2YRH0"/>
<evidence type="ECO:0000313" key="9">
    <source>
        <dbReference type="EMBL" id="SQB65523.1"/>
    </source>
</evidence>
<keyword evidence="3 6" id="KW-1133">Transmembrane helix</keyword>
<dbReference type="GO" id="GO:0003954">
    <property type="term" value="F:NADH dehydrogenase activity"/>
    <property type="evidence" value="ECO:0007669"/>
    <property type="project" value="TreeGrafter"/>
</dbReference>
<evidence type="ECO:0000256" key="5">
    <source>
        <dbReference type="RuleBase" id="RU000320"/>
    </source>
</evidence>
<dbReference type="EMBL" id="UASJ01000001">
    <property type="protein sequence ID" value="SQB65523.1"/>
    <property type="molecule type" value="Genomic_DNA"/>
</dbReference>
<dbReference type="PRINTS" id="PR01434">
    <property type="entry name" value="NADHDHGNASE5"/>
</dbReference>
<feature type="transmembrane region" description="Helical" evidence="6">
    <location>
        <begin position="205"/>
        <end position="224"/>
    </location>
</feature>
<organism evidence="9 10">
    <name type="scientific">Mobiluncus curtisii</name>
    <dbReference type="NCBI Taxonomy" id="2051"/>
    <lineage>
        <taxon>Bacteria</taxon>
        <taxon>Bacillati</taxon>
        <taxon>Actinomycetota</taxon>
        <taxon>Actinomycetes</taxon>
        <taxon>Actinomycetales</taxon>
        <taxon>Actinomycetaceae</taxon>
        <taxon>Mobiluncus</taxon>
    </lineage>
</organism>
<dbReference type="PANTHER" id="PTHR42829">
    <property type="entry name" value="NADH-UBIQUINONE OXIDOREDUCTASE CHAIN 5"/>
    <property type="match status" value="1"/>
</dbReference>
<dbReference type="InterPro" id="IPR003945">
    <property type="entry name" value="NU5C-like"/>
</dbReference>
<feature type="domain" description="NADH:quinone oxidoreductase/Mrp antiporter transmembrane" evidence="7">
    <location>
        <begin position="161"/>
        <end position="433"/>
    </location>
</feature>
<reference evidence="9 10" key="1">
    <citation type="submission" date="2018-06" db="EMBL/GenBank/DDBJ databases">
        <authorList>
            <consortium name="Pathogen Informatics"/>
            <person name="Doyle S."/>
        </authorList>
    </citation>
    <scope>NUCLEOTIDE SEQUENCE [LARGE SCALE GENOMIC DNA]</scope>
    <source>
        <strain evidence="9 10">NCTC11820</strain>
    </source>
</reference>
<dbReference type="PRINTS" id="PR01435">
    <property type="entry name" value="NPOXDRDTASE5"/>
</dbReference>
<feature type="transmembrane region" description="Helical" evidence="6">
    <location>
        <begin position="643"/>
        <end position="661"/>
    </location>
</feature>
<gene>
    <name evidence="9" type="primary">nuoL</name>
    <name evidence="9" type="ORF">NCTC11820_01591</name>
</gene>
<feature type="transmembrane region" description="Helical" evidence="6">
    <location>
        <begin position="28"/>
        <end position="46"/>
    </location>
</feature>
<dbReference type="NCBIfam" id="NF005141">
    <property type="entry name" value="PRK06590.1"/>
    <property type="match status" value="1"/>
</dbReference>
<evidence type="ECO:0000313" key="10">
    <source>
        <dbReference type="Proteomes" id="UP000250245"/>
    </source>
</evidence>
<evidence type="ECO:0000259" key="7">
    <source>
        <dbReference type="Pfam" id="PF00361"/>
    </source>
</evidence>
<keyword evidence="4 6" id="KW-0472">Membrane</keyword>
<feature type="transmembrane region" description="Helical" evidence="6">
    <location>
        <begin position="270"/>
        <end position="288"/>
    </location>
</feature>